<dbReference type="RefSeq" id="WP_179908793.1">
    <property type="nucleotide sequence ID" value="NZ_CP058910.1"/>
</dbReference>
<dbReference type="SUPFAM" id="SSF53756">
    <property type="entry name" value="UDP-Glycosyltransferase/glycogen phosphorylase"/>
    <property type="match status" value="1"/>
</dbReference>
<dbReference type="AlphaFoldDB" id="A0A7D5T891"/>
<dbReference type="InterPro" id="IPR001296">
    <property type="entry name" value="Glyco_trans_1"/>
</dbReference>
<evidence type="ECO:0000313" key="3">
    <source>
        <dbReference type="Proteomes" id="UP000509667"/>
    </source>
</evidence>
<dbReference type="GO" id="GO:0016757">
    <property type="term" value="F:glycosyltransferase activity"/>
    <property type="evidence" value="ECO:0007669"/>
    <property type="project" value="InterPro"/>
</dbReference>
<dbReference type="InterPro" id="IPR050194">
    <property type="entry name" value="Glycosyltransferase_grp1"/>
</dbReference>
<name>A0A7D5T891_9EURY</name>
<reference evidence="2 3" key="1">
    <citation type="submission" date="2020-07" db="EMBL/GenBank/DDBJ databases">
        <title>Halosimplex pelagicum sp. nov. and Halosimplex rubrum sp. nov., isolated from salted brown alga Laminaria, and emended description of the genus Halosimplex.</title>
        <authorList>
            <person name="Cui H."/>
        </authorList>
    </citation>
    <scope>NUCLEOTIDE SEQUENCE [LARGE SCALE GENOMIC DNA]</scope>
    <source>
        <strain evidence="2 3">R27</strain>
    </source>
</reference>
<dbReference type="Proteomes" id="UP000509667">
    <property type="component" value="Chromosome"/>
</dbReference>
<dbReference type="Pfam" id="PF00534">
    <property type="entry name" value="Glycos_transf_1"/>
    <property type="match status" value="1"/>
</dbReference>
<accession>A0A7D5T891</accession>
<feature type="domain" description="Glycosyl transferase family 1" evidence="1">
    <location>
        <begin position="162"/>
        <end position="314"/>
    </location>
</feature>
<dbReference type="GeneID" id="56079630"/>
<evidence type="ECO:0000259" key="1">
    <source>
        <dbReference type="Pfam" id="PF00534"/>
    </source>
</evidence>
<keyword evidence="2" id="KW-0808">Transferase</keyword>
<organism evidence="2 3">
    <name type="scientific">Halosimplex rubrum</name>
    <dbReference type="NCBI Taxonomy" id="869889"/>
    <lineage>
        <taxon>Archaea</taxon>
        <taxon>Methanobacteriati</taxon>
        <taxon>Methanobacteriota</taxon>
        <taxon>Stenosarchaea group</taxon>
        <taxon>Halobacteria</taxon>
        <taxon>Halobacteriales</taxon>
        <taxon>Haloarculaceae</taxon>
        <taxon>Halosimplex</taxon>
    </lineage>
</organism>
<dbReference type="OrthoDB" id="234105at2157"/>
<keyword evidence="3" id="KW-1185">Reference proteome</keyword>
<evidence type="ECO:0000313" key="2">
    <source>
        <dbReference type="EMBL" id="QLH78915.1"/>
    </source>
</evidence>
<protein>
    <submittedName>
        <fullName evidence="2">Glycosyltransferase</fullName>
    </submittedName>
</protein>
<dbReference type="PANTHER" id="PTHR45947:SF3">
    <property type="entry name" value="SULFOQUINOVOSYL TRANSFERASE SQD2"/>
    <property type="match status" value="1"/>
</dbReference>
<dbReference type="Gene3D" id="3.40.50.2000">
    <property type="entry name" value="Glycogen Phosphorylase B"/>
    <property type="match status" value="1"/>
</dbReference>
<dbReference type="KEGG" id="hrr:HZS55_17165"/>
<dbReference type="PANTHER" id="PTHR45947">
    <property type="entry name" value="SULFOQUINOVOSYL TRANSFERASE SQD2"/>
    <property type="match status" value="1"/>
</dbReference>
<sequence>MKIGYLCYRLSGTGPRTRAADVINAVAGEPDQEAVVLTNEPEVVTADADVRPVAIDKPVHLLRTARSAFADADVVHVPINVYQALFVRLVYRGPLVGGVGPGLQPSAFHKRLGRLIGVDKKIKVHQWDTQWEEAGYDTAICTATIDTGVFRPYDDDRIAELRGEFGFDDETVVLYVGRLTEHHGAHLVDEAARMAEGDDGLEFVVVGDGPLEDRFEGRENVTFPGFVENRRMPEFYNLADVSTAPRISDNTSNVGLESIACGTPFVTTATGTIEKLFGDREAYRWADRDAESLLAALRELAGDPEAYAAQRERGLRAIEEMPVTIDSALDIHLGVYEELAART</sequence>
<proteinExistence type="predicted"/>
<gene>
    <name evidence="2" type="ORF">HZS55_17165</name>
</gene>
<dbReference type="EMBL" id="CP058910">
    <property type="protein sequence ID" value="QLH78915.1"/>
    <property type="molecule type" value="Genomic_DNA"/>
</dbReference>